<name>A0ABR5P5I6_9LACO</name>
<evidence type="ECO:0000313" key="3">
    <source>
        <dbReference type="EMBL" id="KRK91454.1"/>
    </source>
</evidence>
<organism evidence="3 4">
    <name type="scientific">Companilactobacillus futsaii JCM 17355</name>
    <dbReference type="NCBI Taxonomy" id="1423818"/>
    <lineage>
        <taxon>Bacteria</taxon>
        <taxon>Bacillati</taxon>
        <taxon>Bacillota</taxon>
        <taxon>Bacilli</taxon>
        <taxon>Lactobacillales</taxon>
        <taxon>Lactobacillaceae</taxon>
        <taxon>Companilactobacillus</taxon>
    </lineage>
</organism>
<dbReference type="Pfam" id="PF01408">
    <property type="entry name" value="GFO_IDH_MocA"/>
    <property type="match status" value="1"/>
</dbReference>
<comment type="caution">
    <text evidence="3">The sequence shown here is derived from an EMBL/GenBank/DDBJ whole genome shotgun (WGS) entry which is preliminary data.</text>
</comment>
<feature type="domain" description="GFO/IDH/MocA-like oxidoreductase" evidence="2">
    <location>
        <begin position="150"/>
        <end position="259"/>
    </location>
</feature>
<evidence type="ECO:0000313" key="4">
    <source>
        <dbReference type="Proteomes" id="UP000051379"/>
    </source>
</evidence>
<dbReference type="Gene3D" id="3.30.360.10">
    <property type="entry name" value="Dihydrodipicolinate Reductase, domain 2"/>
    <property type="match status" value="1"/>
</dbReference>
<evidence type="ECO:0000259" key="2">
    <source>
        <dbReference type="Pfam" id="PF22725"/>
    </source>
</evidence>
<reference evidence="3 4" key="1">
    <citation type="journal article" date="2015" name="Genome Announc.">
        <title>Expanding the biotechnology potential of lactobacilli through comparative genomics of 213 strains and associated genera.</title>
        <authorList>
            <person name="Sun Z."/>
            <person name="Harris H.M."/>
            <person name="McCann A."/>
            <person name="Guo C."/>
            <person name="Argimon S."/>
            <person name="Zhang W."/>
            <person name="Yang X."/>
            <person name="Jeffery I.B."/>
            <person name="Cooney J.C."/>
            <person name="Kagawa T.F."/>
            <person name="Liu W."/>
            <person name="Song Y."/>
            <person name="Salvetti E."/>
            <person name="Wrobel A."/>
            <person name="Rasinkangas P."/>
            <person name="Parkhill J."/>
            <person name="Rea M.C."/>
            <person name="O'Sullivan O."/>
            <person name="Ritari J."/>
            <person name="Douillard F.P."/>
            <person name="Paul Ross R."/>
            <person name="Yang R."/>
            <person name="Briner A.E."/>
            <person name="Felis G.E."/>
            <person name="de Vos W.M."/>
            <person name="Barrangou R."/>
            <person name="Klaenhammer T.R."/>
            <person name="Caufield P.W."/>
            <person name="Cui Y."/>
            <person name="Zhang H."/>
            <person name="O'Toole P.W."/>
        </authorList>
    </citation>
    <scope>NUCLEOTIDE SEQUENCE [LARGE SCALE GENOMIC DNA]</scope>
    <source>
        <strain evidence="3 4">JCM 17355</strain>
    </source>
</reference>
<dbReference type="PANTHER" id="PTHR43054">
    <property type="match status" value="1"/>
</dbReference>
<feature type="domain" description="Gfo/Idh/MocA-like oxidoreductase N-terminal" evidence="1">
    <location>
        <begin position="13"/>
        <end position="129"/>
    </location>
</feature>
<keyword evidence="4" id="KW-1185">Reference proteome</keyword>
<dbReference type="InterPro" id="IPR055170">
    <property type="entry name" value="GFO_IDH_MocA-like_dom"/>
</dbReference>
<dbReference type="InterPro" id="IPR000683">
    <property type="entry name" value="Gfo/Idh/MocA-like_OxRdtase_N"/>
</dbReference>
<protein>
    <submittedName>
        <fullName evidence="3">Oxidoreductase</fullName>
    </submittedName>
</protein>
<sequence>MELIKDLEALKMKLAIIGSGNIVHDFLTITKDLKETQLTAIIGTNRSIDVLQQLQNEYHIGQVFTDFGEALQKSDFDTVYVAVPNFLHYQFAKKALENGKNVISEKPFTVKFQEFEDLKKIALEKHLILLEAITTQYLQNFLDLKKKLPELGDLKIIESNYSQYSSRYDAFKAGEILPAFDPKKGGGALMDLNIYNIHFIVGLLGRPKQVSYLPNIERNIDTSGILTLDYGSVKAVAIGAKDSVIPFRSSVIQGNRGSIVVNGPANEMKSFDIYDNDKELVEKIDHNVYPHRMYQEFVEFERIIRTHDLQAVSKHLQHSEDVMWVVKKALESANLKLD</sequence>
<evidence type="ECO:0000259" key="1">
    <source>
        <dbReference type="Pfam" id="PF01408"/>
    </source>
</evidence>
<dbReference type="Proteomes" id="UP000051379">
    <property type="component" value="Unassembled WGS sequence"/>
</dbReference>
<dbReference type="SUPFAM" id="SSF51735">
    <property type="entry name" value="NAD(P)-binding Rossmann-fold domains"/>
    <property type="match status" value="1"/>
</dbReference>
<dbReference type="InterPro" id="IPR036291">
    <property type="entry name" value="NAD(P)-bd_dom_sf"/>
</dbReference>
<dbReference type="PANTHER" id="PTHR43054:SF1">
    <property type="entry name" value="SCYLLO-INOSITOL 2-DEHYDROGENASE (NADP(+)) IOLU"/>
    <property type="match status" value="1"/>
</dbReference>
<gene>
    <name evidence="3" type="ORF">FC88_GL001255</name>
</gene>
<dbReference type="Gene3D" id="3.40.50.720">
    <property type="entry name" value="NAD(P)-binding Rossmann-like Domain"/>
    <property type="match status" value="1"/>
</dbReference>
<dbReference type="SUPFAM" id="SSF55347">
    <property type="entry name" value="Glyceraldehyde-3-phosphate dehydrogenase-like, C-terminal domain"/>
    <property type="match status" value="1"/>
</dbReference>
<accession>A0ABR5P5I6</accession>
<proteinExistence type="predicted"/>
<dbReference type="Pfam" id="PF22725">
    <property type="entry name" value="GFO_IDH_MocA_C3"/>
    <property type="match status" value="1"/>
</dbReference>
<dbReference type="EMBL" id="AZDO01000130">
    <property type="protein sequence ID" value="KRK91454.1"/>
    <property type="molecule type" value="Genomic_DNA"/>
</dbReference>